<dbReference type="GO" id="GO:0032259">
    <property type="term" value="P:methylation"/>
    <property type="evidence" value="ECO:0007669"/>
    <property type="project" value="UniProtKB-KW"/>
</dbReference>
<keyword evidence="5" id="KW-0963">Cytoplasm</keyword>
<evidence type="ECO:0000256" key="7">
    <source>
        <dbReference type="ARBA" id="ARBA00022679"/>
    </source>
</evidence>
<dbReference type="InterPro" id="IPR022474">
    <property type="entry name" value="Thiopur_S-MeTfrase_Se/Te_detox"/>
</dbReference>
<reference evidence="9" key="1">
    <citation type="submission" date="2019-06" db="EMBL/GenBank/DDBJ databases">
        <authorList>
            <person name="Murdoch R.W."/>
            <person name="Fathepure B."/>
        </authorList>
    </citation>
    <scope>NUCLEOTIDE SEQUENCE</scope>
</reference>
<comment type="catalytic activity">
    <reaction evidence="1">
        <text>S-adenosyl-L-methionine + a thiopurine = S-adenosyl-L-homocysteine + a thiopurine S-methylether.</text>
        <dbReference type="EC" id="2.1.1.67"/>
    </reaction>
</comment>
<keyword evidence="8" id="KW-0949">S-adenosyl-L-methionine</keyword>
<dbReference type="PANTHER" id="PTHR10259">
    <property type="entry name" value="THIOPURINE S-METHYLTRANSFERASE"/>
    <property type="match status" value="1"/>
</dbReference>
<dbReference type="SUPFAM" id="SSF53335">
    <property type="entry name" value="S-adenosyl-L-methionine-dependent methyltransferases"/>
    <property type="match status" value="1"/>
</dbReference>
<dbReference type="HAMAP" id="MF_00812">
    <property type="entry name" value="Thiopur_methtran"/>
    <property type="match status" value="1"/>
</dbReference>
<keyword evidence="7 9" id="KW-0808">Transferase</keyword>
<dbReference type="PANTHER" id="PTHR10259:SF11">
    <property type="entry name" value="THIOPURINE S-METHYLTRANSFERASE"/>
    <property type="match status" value="1"/>
</dbReference>
<comment type="similarity">
    <text evidence="3">Belongs to the class I-like SAM-binding methyltransferase superfamily. TPMT family.</text>
</comment>
<dbReference type="InterPro" id="IPR008854">
    <property type="entry name" value="TPMT"/>
</dbReference>
<organism evidence="9">
    <name type="scientific">uncultured organism</name>
    <dbReference type="NCBI Taxonomy" id="155900"/>
    <lineage>
        <taxon>unclassified sequences</taxon>
        <taxon>environmental samples</taxon>
    </lineage>
</organism>
<gene>
    <name evidence="9" type="primary">tpm</name>
    <name evidence="9" type="ORF">KBTEX_02686</name>
</gene>
<name>A0A5B8RFR6_9ZZZZ</name>
<dbReference type="PIRSF" id="PIRSF023956">
    <property type="entry name" value="Thiopurine_S-methyltransferase"/>
    <property type="match status" value="1"/>
</dbReference>
<dbReference type="GO" id="GO:0008119">
    <property type="term" value="F:thiopurine S-methyltransferase activity"/>
    <property type="evidence" value="ECO:0007669"/>
    <property type="project" value="UniProtKB-EC"/>
</dbReference>
<evidence type="ECO:0000256" key="1">
    <source>
        <dbReference type="ARBA" id="ARBA00000903"/>
    </source>
</evidence>
<dbReference type="AlphaFoldDB" id="A0A5B8RFR6"/>
<dbReference type="PROSITE" id="PS51585">
    <property type="entry name" value="SAM_MT_TPMT"/>
    <property type="match status" value="1"/>
</dbReference>
<dbReference type="GO" id="GO:0010038">
    <property type="term" value="P:response to metal ion"/>
    <property type="evidence" value="ECO:0007669"/>
    <property type="project" value="InterPro"/>
</dbReference>
<dbReference type="Pfam" id="PF05724">
    <property type="entry name" value="TPMT"/>
    <property type="match status" value="1"/>
</dbReference>
<comment type="subcellular location">
    <subcellularLocation>
        <location evidence="2">Cytoplasm</location>
    </subcellularLocation>
</comment>
<keyword evidence="6 9" id="KW-0489">Methyltransferase</keyword>
<evidence type="ECO:0000256" key="2">
    <source>
        <dbReference type="ARBA" id="ARBA00004496"/>
    </source>
</evidence>
<dbReference type="EC" id="2.1.1.67" evidence="4"/>
<accession>A0A5B8RFR6</accession>
<proteinExistence type="inferred from homology"/>
<protein>
    <recommendedName>
        <fullName evidence="4">thiopurine S-methyltransferase</fullName>
        <ecNumber evidence="4">2.1.1.67</ecNumber>
    </recommendedName>
</protein>
<dbReference type="NCBIfam" id="NF009732">
    <property type="entry name" value="PRK13255.1"/>
    <property type="match status" value="1"/>
</dbReference>
<dbReference type="FunFam" id="3.40.50.150:FF:000101">
    <property type="entry name" value="Thiopurine S-methyltransferase"/>
    <property type="match status" value="1"/>
</dbReference>
<sequence length="229" mass="25467">MDTAFWHERWERGQIGFHQSDINPWLRRYWPELGVAPPARVFVPLCGASLDMAWLAGLGHEVVGIELSATAIERFFAEQGWQPERHEGRIPSWRAGGVTLYEGDFFDLRASDLADVAAVYDRAALIALPPHMRPGYAEHLARILPDGTRGLLITLDYDQSEMKGPPFSVPADEVEGLLGGAFEIERLACEPALAANERFRERGLTALDELVFRMRRRSGAAGEALSPDA</sequence>
<dbReference type="Gene3D" id="3.40.50.150">
    <property type="entry name" value="Vaccinia Virus protein VP39"/>
    <property type="match status" value="1"/>
</dbReference>
<evidence type="ECO:0000313" key="9">
    <source>
        <dbReference type="EMBL" id="QEA06354.1"/>
    </source>
</evidence>
<dbReference type="InterPro" id="IPR029063">
    <property type="entry name" value="SAM-dependent_MTases_sf"/>
</dbReference>
<evidence type="ECO:0000256" key="4">
    <source>
        <dbReference type="ARBA" id="ARBA00011905"/>
    </source>
</evidence>
<evidence type="ECO:0000256" key="3">
    <source>
        <dbReference type="ARBA" id="ARBA00008145"/>
    </source>
</evidence>
<dbReference type="EMBL" id="MN079138">
    <property type="protein sequence ID" value="QEA06354.1"/>
    <property type="molecule type" value="Genomic_DNA"/>
</dbReference>
<dbReference type="NCBIfam" id="TIGR03840">
    <property type="entry name" value="TMPT_Se_Te"/>
    <property type="match status" value="1"/>
</dbReference>
<evidence type="ECO:0000256" key="5">
    <source>
        <dbReference type="ARBA" id="ARBA00022490"/>
    </source>
</evidence>
<evidence type="ECO:0000256" key="8">
    <source>
        <dbReference type="ARBA" id="ARBA00022691"/>
    </source>
</evidence>
<dbReference type="InterPro" id="IPR025835">
    <property type="entry name" value="Thiopurine_S-MeTrfase"/>
</dbReference>
<evidence type="ECO:0000256" key="6">
    <source>
        <dbReference type="ARBA" id="ARBA00022603"/>
    </source>
</evidence>